<dbReference type="InterPro" id="IPR002589">
    <property type="entry name" value="Macro_dom"/>
</dbReference>
<feature type="region of interest" description="Disordered" evidence="1">
    <location>
        <begin position="239"/>
        <end position="408"/>
    </location>
</feature>
<dbReference type="OrthoDB" id="6077599at2759"/>
<feature type="compositionally biased region" description="Basic and acidic residues" evidence="1">
    <location>
        <begin position="246"/>
        <end position="260"/>
    </location>
</feature>
<dbReference type="EMBL" id="WTPW01000010">
    <property type="protein sequence ID" value="KAF0561117.1"/>
    <property type="molecule type" value="Genomic_DNA"/>
</dbReference>
<feature type="compositionally biased region" description="Basic and acidic residues" evidence="1">
    <location>
        <begin position="399"/>
        <end position="408"/>
    </location>
</feature>
<feature type="compositionally biased region" description="Basic and acidic residues" evidence="1">
    <location>
        <begin position="306"/>
        <end position="326"/>
    </location>
</feature>
<comment type="caution">
    <text evidence="3">The sequence shown here is derived from an EMBL/GenBank/DDBJ whole genome shotgun (WGS) entry which is preliminary data.</text>
</comment>
<feature type="domain" description="Macro" evidence="2">
    <location>
        <begin position="63"/>
        <end position="240"/>
    </location>
</feature>
<reference evidence="3 4" key="1">
    <citation type="journal article" date="2019" name="Environ. Microbiol.">
        <title>At the nexus of three kingdoms: the genome of the mycorrhizal fungus Gigaspora margarita provides insights into plant, endobacterial and fungal interactions.</title>
        <authorList>
            <person name="Venice F."/>
            <person name="Ghignone S."/>
            <person name="Salvioli di Fossalunga A."/>
            <person name="Amselem J."/>
            <person name="Novero M."/>
            <person name="Xianan X."/>
            <person name="Sedzielewska Toro K."/>
            <person name="Morin E."/>
            <person name="Lipzen A."/>
            <person name="Grigoriev I.V."/>
            <person name="Henrissat B."/>
            <person name="Martin F.M."/>
            <person name="Bonfante P."/>
        </authorList>
    </citation>
    <scope>NUCLEOTIDE SEQUENCE [LARGE SCALE GENOMIC DNA]</scope>
    <source>
        <strain evidence="3 4">BEG34</strain>
    </source>
</reference>
<evidence type="ECO:0000259" key="2">
    <source>
        <dbReference type="PROSITE" id="PS51154"/>
    </source>
</evidence>
<evidence type="ECO:0000256" key="1">
    <source>
        <dbReference type="SAM" id="MobiDB-lite"/>
    </source>
</evidence>
<dbReference type="PANTHER" id="PTHR11106:SF27">
    <property type="entry name" value="MACRO DOMAIN-CONTAINING PROTEIN"/>
    <property type="match status" value="1"/>
</dbReference>
<dbReference type="Proteomes" id="UP000439903">
    <property type="component" value="Unassembled WGS sequence"/>
</dbReference>
<dbReference type="PROSITE" id="PS51154">
    <property type="entry name" value="MACRO"/>
    <property type="match status" value="1"/>
</dbReference>
<dbReference type="AlphaFoldDB" id="A0A8H4B522"/>
<feature type="compositionally biased region" description="Basic and acidic residues" evidence="1">
    <location>
        <begin position="368"/>
        <end position="377"/>
    </location>
</feature>
<name>A0A8H4B522_GIGMA</name>
<dbReference type="SMART" id="SM00506">
    <property type="entry name" value="A1pp"/>
    <property type="match status" value="1"/>
</dbReference>
<sequence length="408" mass="46252">MIYRYWSNNSKVFVLSFERTLLRSVHKKIMSEIEWNQIPTLKEVYEKGLFKSRVSRKSNSQSSPQFPCNEKLNEKVSLIQTDITKLKVDAIVNAANESLLGGGGVDGAIHRAAGPGLRRECWDLDGCRTGDAKITKGYDLPAKHVIHTVGPIGEKEGLLRSAYERSFQVMTENKIKSIAFSNISTGVYGYPRTPAGRVALETTRKWLEDHPNLEEVDRIIFCVFEDENKVVYEELLPLYFPPPGSEPDKLDDKDDKEKDQSPQSPYELEDVEKLDNNKKDSSSGHEQEEIDDKGKDQPPSIEPENADNHDNKKKDSSPDYEQKEIDDKENDQPPSNEPEDTDNHDNKKKVSSPGCEQEEIDDNQLPSNEDKEDKEKVQLPSNEQENADNKQNDSPSGNEQKENDGWDG</sequence>
<protein>
    <submittedName>
        <fullName evidence="3">Lrp16 family protein</fullName>
    </submittedName>
</protein>
<keyword evidence="4" id="KW-1185">Reference proteome</keyword>
<dbReference type="SUPFAM" id="SSF52949">
    <property type="entry name" value="Macro domain-like"/>
    <property type="match status" value="1"/>
</dbReference>
<feature type="compositionally biased region" description="Basic and acidic residues" evidence="1">
    <location>
        <begin position="271"/>
        <end position="296"/>
    </location>
</feature>
<gene>
    <name evidence="3" type="ORF">F8M41_025316</name>
</gene>
<dbReference type="Gene3D" id="3.40.220.10">
    <property type="entry name" value="Leucine Aminopeptidase, subunit E, domain 1"/>
    <property type="match status" value="1"/>
</dbReference>
<dbReference type="Pfam" id="PF01661">
    <property type="entry name" value="Macro"/>
    <property type="match status" value="1"/>
</dbReference>
<evidence type="ECO:0000313" key="3">
    <source>
        <dbReference type="EMBL" id="KAF0561117.1"/>
    </source>
</evidence>
<dbReference type="CDD" id="cd02908">
    <property type="entry name" value="Macro_OAADPr_deacetylase"/>
    <property type="match status" value="1"/>
</dbReference>
<accession>A0A8H4B522</accession>
<dbReference type="PANTHER" id="PTHR11106">
    <property type="entry name" value="GANGLIOSIDE INDUCED DIFFERENTIATION ASSOCIATED PROTEIN 2-RELATED"/>
    <property type="match status" value="1"/>
</dbReference>
<organism evidence="3 4">
    <name type="scientific">Gigaspora margarita</name>
    <dbReference type="NCBI Taxonomy" id="4874"/>
    <lineage>
        <taxon>Eukaryota</taxon>
        <taxon>Fungi</taxon>
        <taxon>Fungi incertae sedis</taxon>
        <taxon>Mucoromycota</taxon>
        <taxon>Glomeromycotina</taxon>
        <taxon>Glomeromycetes</taxon>
        <taxon>Diversisporales</taxon>
        <taxon>Gigasporaceae</taxon>
        <taxon>Gigaspora</taxon>
    </lineage>
</organism>
<proteinExistence type="predicted"/>
<dbReference type="InterPro" id="IPR043472">
    <property type="entry name" value="Macro_dom-like"/>
</dbReference>
<evidence type="ECO:0000313" key="4">
    <source>
        <dbReference type="Proteomes" id="UP000439903"/>
    </source>
</evidence>